<dbReference type="RefSeq" id="WP_013282769.1">
    <property type="nucleotide sequence ID" value="NC_014389.1"/>
</dbReference>
<evidence type="ECO:0000313" key="1">
    <source>
        <dbReference type="EMBL" id="ADL36120.1"/>
    </source>
</evidence>
<geneLocation type="plasmid" evidence="1 2">
    <name>pCY360</name>
</geneLocation>
<dbReference type="Proteomes" id="UP000001299">
    <property type="component" value="Plasmid pCY360"/>
</dbReference>
<organism evidence="1 2">
    <name type="scientific">Butyrivibrio proteoclasticus (strain ATCC 51982 / DSM 14932 / B316)</name>
    <name type="common">Clostridium proteoclasticum</name>
    <dbReference type="NCBI Taxonomy" id="515622"/>
    <lineage>
        <taxon>Bacteria</taxon>
        <taxon>Bacillati</taxon>
        <taxon>Bacillota</taxon>
        <taxon>Clostridia</taxon>
        <taxon>Lachnospirales</taxon>
        <taxon>Lachnospiraceae</taxon>
        <taxon>Butyrivibrio</taxon>
    </lineage>
</organism>
<protein>
    <submittedName>
        <fullName evidence="1">Uncharacterized protein</fullName>
    </submittedName>
</protein>
<reference evidence="1 2" key="1">
    <citation type="journal article" date="2010" name="PLoS ONE">
        <title>The glycobiome of the rumen bacterium Butyrivibrio proteoclasticus B316(T) highlights adaptation to a polysaccharide-rich environment.</title>
        <authorList>
            <person name="Kelly W.J."/>
            <person name="Leahy S.C."/>
            <person name="Altermann E."/>
            <person name="Yeoman C.J."/>
            <person name="Dunne J.C."/>
            <person name="Kong Z."/>
            <person name="Pacheco D.M."/>
            <person name="Li D."/>
            <person name="Noel S.J."/>
            <person name="Moon C.D."/>
            <person name="Cookson A.L."/>
            <person name="Attwood G.T."/>
        </authorList>
    </citation>
    <scope>NUCLEOTIDE SEQUENCE [LARGE SCALE GENOMIC DNA]</scope>
    <source>
        <strain evidence="2">ATCC 51982 / DSM 14932 / B316</strain>
        <plasmid evidence="2">Plasmid pCY360</plasmid>
    </source>
</reference>
<dbReference type="AlphaFoldDB" id="E0S3Y8"/>
<evidence type="ECO:0000313" key="2">
    <source>
        <dbReference type="Proteomes" id="UP000001299"/>
    </source>
</evidence>
<name>E0S3Y8_BUTPB</name>
<dbReference type="HOGENOM" id="CLU_932796_0_0_9"/>
<dbReference type="KEGG" id="bpb:bpr_II182"/>
<sequence length="298" mass="34978">MGTSFLLLHPVKSEDDFIKYKGGRELYQQCIDKINASPYYTDHNFRKNGNMCIHIYMRCNFEKKDNIDYQNWVQANLSWCERTFGLYSKTDVVLATLPHFSTTQYEHDIFVIPFDQEQKVSYYRFCGKLAQLAELQRTYSSVMKMQFGLTRENVGEVRRSSKSGLYRPSDYPATLGAPPAYQGDAALFEKQVKDYIVQMQRFYEEKLSKTQKEASDTLKLENKYIKKENTKLNRYVGPYLEFIQKYGGLSKAQQMLRTSQYFQYAVRSYQEQGNKDLVQHALGIIKDGQLYAKEHHIE</sequence>
<dbReference type="Gene3D" id="3.30.930.30">
    <property type="match status" value="1"/>
</dbReference>
<keyword evidence="2" id="KW-1185">Reference proteome</keyword>
<proteinExistence type="predicted"/>
<accession>E0S3Y8</accession>
<keyword evidence="1" id="KW-0614">Plasmid</keyword>
<dbReference type="EMBL" id="CP001812">
    <property type="protein sequence ID" value="ADL36120.1"/>
    <property type="molecule type" value="Genomic_DNA"/>
</dbReference>
<gene>
    <name evidence="1" type="ordered locus">bpr_II182</name>
</gene>